<reference evidence="4" key="2">
    <citation type="submission" date="2015-01" db="EMBL/GenBank/DDBJ databases">
        <title>Evolutionary Origins and Diversification of the Mycorrhizal Mutualists.</title>
        <authorList>
            <consortium name="DOE Joint Genome Institute"/>
            <consortium name="Mycorrhizal Genomics Consortium"/>
            <person name="Kohler A."/>
            <person name="Kuo A."/>
            <person name="Nagy L.G."/>
            <person name="Floudas D."/>
            <person name="Copeland A."/>
            <person name="Barry K.W."/>
            <person name="Cichocki N."/>
            <person name="Veneault-Fourrey C."/>
            <person name="LaButti K."/>
            <person name="Lindquist E.A."/>
            <person name="Lipzen A."/>
            <person name="Lundell T."/>
            <person name="Morin E."/>
            <person name="Murat C."/>
            <person name="Riley R."/>
            <person name="Ohm R."/>
            <person name="Sun H."/>
            <person name="Tunlid A."/>
            <person name="Henrissat B."/>
            <person name="Grigoriev I.V."/>
            <person name="Hibbett D.S."/>
            <person name="Martin F."/>
        </authorList>
    </citation>
    <scope>NUCLEOTIDE SEQUENCE [LARGE SCALE GENOMIC DNA]</scope>
    <source>
        <strain evidence="4">MAFF 305830</strain>
    </source>
</reference>
<reference evidence="3 4" key="1">
    <citation type="submission" date="2014-04" db="EMBL/GenBank/DDBJ databases">
        <authorList>
            <consortium name="DOE Joint Genome Institute"/>
            <person name="Kuo A."/>
            <person name="Zuccaro A."/>
            <person name="Kohler A."/>
            <person name="Nagy L.G."/>
            <person name="Floudas D."/>
            <person name="Copeland A."/>
            <person name="Barry K.W."/>
            <person name="Cichocki N."/>
            <person name="Veneault-Fourrey C."/>
            <person name="LaButti K."/>
            <person name="Lindquist E.A."/>
            <person name="Lipzen A."/>
            <person name="Lundell T."/>
            <person name="Morin E."/>
            <person name="Murat C."/>
            <person name="Sun H."/>
            <person name="Tunlid A."/>
            <person name="Henrissat B."/>
            <person name="Grigoriev I.V."/>
            <person name="Hibbett D.S."/>
            <person name="Martin F."/>
            <person name="Nordberg H.P."/>
            <person name="Cantor M.N."/>
            <person name="Hua S.X."/>
        </authorList>
    </citation>
    <scope>NUCLEOTIDE SEQUENCE [LARGE SCALE GENOMIC DNA]</scope>
    <source>
        <strain evidence="3 4">MAFF 305830</strain>
    </source>
</reference>
<feature type="domain" description="Dynamin N-terminal" evidence="1">
    <location>
        <begin position="60"/>
        <end position="153"/>
    </location>
</feature>
<organism evidence="3 4">
    <name type="scientific">Serendipita vermifera MAFF 305830</name>
    <dbReference type="NCBI Taxonomy" id="933852"/>
    <lineage>
        <taxon>Eukaryota</taxon>
        <taxon>Fungi</taxon>
        <taxon>Dikarya</taxon>
        <taxon>Basidiomycota</taxon>
        <taxon>Agaricomycotina</taxon>
        <taxon>Agaricomycetes</taxon>
        <taxon>Sebacinales</taxon>
        <taxon>Serendipitaceae</taxon>
        <taxon>Serendipita</taxon>
    </lineage>
</organism>
<dbReference type="InterPro" id="IPR022812">
    <property type="entry name" value="Dynamin"/>
</dbReference>
<dbReference type="Gene3D" id="3.40.50.300">
    <property type="entry name" value="P-loop containing nucleotide triphosphate hydrolases"/>
    <property type="match status" value="1"/>
</dbReference>
<dbReference type="InterPro" id="IPR027417">
    <property type="entry name" value="P-loop_NTPase"/>
</dbReference>
<dbReference type="InterPro" id="IPR045063">
    <property type="entry name" value="Dynamin_N"/>
</dbReference>
<dbReference type="HOGENOM" id="CLU_467814_0_0_1"/>
<dbReference type="SUPFAM" id="SSF52540">
    <property type="entry name" value="P-loop containing nucleoside triphosphate hydrolases"/>
    <property type="match status" value="1"/>
</dbReference>
<accession>A0A0C3ALU1</accession>
<evidence type="ECO:0000313" key="4">
    <source>
        <dbReference type="Proteomes" id="UP000054097"/>
    </source>
</evidence>
<name>A0A0C3ALU1_SERVB</name>
<dbReference type="STRING" id="933852.A0A0C3ALU1"/>
<dbReference type="GO" id="GO:0016020">
    <property type="term" value="C:membrane"/>
    <property type="evidence" value="ECO:0007669"/>
    <property type="project" value="TreeGrafter"/>
</dbReference>
<proteinExistence type="predicted"/>
<dbReference type="InterPro" id="IPR000375">
    <property type="entry name" value="Dynamin_stalk"/>
</dbReference>
<dbReference type="Proteomes" id="UP000054097">
    <property type="component" value="Unassembled WGS sequence"/>
</dbReference>
<feature type="domain" description="Dynamin stalk" evidence="2">
    <location>
        <begin position="175"/>
        <end position="279"/>
    </location>
</feature>
<dbReference type="PANTHER" id="PTHR11566">
    <property type="entry name" value="DYNAMIN"/>
    <property type="match status" value="1"/>
</dbReference>
<gene>
    <name evidence="3" type="ORF">M408DRAFT_29905</name>
</gene>
<evidence type="ECO:0000259" key="1">
    <source>
        <dbReference type="Pfam" id="PF00350"/>
    </source>
</evidence>
<dbReference type="Pfam" id="PF01031">
    <property type="entry name" value="Dynamin_M"/>
    <property type="match status" value="1"/>
</dbReference>
<dbReference type="PRINTS" id="PR00195">
    <property type="entry name" value="DYNAMIN"/>
</dbReference>
<protein>
    <submittedName>
        <fullName evidence="3">Uncharacterized protein</fullName>
    </submittedName>
</protein>
<dbReference type="GO" id="GO:0003924">
    <property type="term" value="F:GTPase activity"/>
    <property type="evidence" value="ECO:0007669"/>
    <property type="project" value="TreeGrafter"/>
</dbReference>
<dbReference type="AlphaFoldDB" id="A0A0C3ALU1"/>
<evidence type="ECO:0000259" key="2">
    <source>
        <dbReference type="Pfam" id="PF01031"/>
    </source>
</evidence>
<sequence>MLEVNEYGVPLPGTQNIPFGAEIDSPDLVCDRIRRAQVAILHPDMDPQQFTHGPIFGTSTGTGFSLNSIVISIEGSDVIELSLVDLLGIIADDGERNDNVERVEKMAIKYIEKECNLILLVFHCIDDVQNQGARRLARNYDPESKRTITVLTKPDAIEPIQAEPWQEIFRASEDWFCVRQPGASQLQNVNWKEAREQEMWFFQQHPWVQAYTDPLLRRRLGTESSTRYLNQRLLDWIVDKLPTMQGDLRRHLRDVKDTLDRLPARVEDPIKRAKEMIWQFNELMRGAIHIHNFKIPHLVGTCRRSLERFANIIVYHLFPAVLPHPWGTGGVTLGGLWRCLATTPMGSRKNLWKIASRPLRNLVLRQFELNGRGESIWSVVEAHIEARRDTVREAVKANLEREKKCSLVFTCAEYDQYLQIYSDNYRSMCPAIKSKHKATTGETIHKATNMAPPYPGGPSISHTAAQVGNGLAADEDTNQSGLTNEQDHGIHVMAESRALYHISARRYAEGTAQIVLHDLLLDLQGGPELEQKLREKIGMSGLDAESRCRDFVEPPRVAIRTRDEFRRKQVVLKGVLNRLANFS</sequence>
<dbReference type="GO" id="GO:0005737">
    <property type="term" value="C:cytoplasm"/>
    <property type="evidence" value="ECO:0007669"/>
    <property type="project" value="TreeGrafter"/>
</dbReference>
<dbReference type="Pfam" id="PF00350">
    <property type="entry name" value="Dynamin_N"/>
    <property type="match status" value="1"/>
</dbReference>
<keyword evidence="4" id="KW-1185">Reference proteome</keyword>
<evidence type="ECO:0000313" key="3">
    <source>
        <dbReference type="EMBL" id="KIM21004.1"/>
    </source>
</evidence>
<dbReference type="OrthoDB" id="5061070at2759"/>
<dbReference type="GO" id="GO:0005874">
    <property type="term" value="C:microtubule"/>
    <property type="evidence" value="ECO:0007669"/>
    <property type="project" value="TreeGrafter"/>
</dbReference>
<dbReference type="EMBL" id="KN824397">
    <property type="protein sequence ID" value="KIM21004.1"/>
    <property type="molecule type" value="Genomic_DNA"/>
</dbReference>
<dbReference type="GO" id="GO:0008017">
    <property type="term" value="F:microtubule binding"/>
    <property type="evidence" value="ECO:0007669"/>
    <property type="project" value="TreeGrafter"/>
</dbReference>